<gene>
    <name evidence="2" type="ORF">Cme02nite_28690</name>
</gene>
<evidence type="ECO:0000313" key="2">
    <source>
        <dbReference type="EMBL" id="GIG14537.1"/>
    </source>
</evidence>
<evidence type="ECO:0000313" key="3">
    <source>
        <dbReference type="Proteomes" id="UP000660339"/>
    </source>
</evidence>
<dbReference type="EMBL" id="BONJ01000014">
    <property type="protein sequence ID" value="GIG14537.1"/>
    <property type="molecule type" value="Genomic_DNA"/>
</dbReference>
<proteinExistence type="predicted"/>
<dbReference type="NCBIfam" id="NF033218">
    <property type="entry name" value="anchor_AmaP"/>
    <property type="match status" value="1"/>
</dbReference>
<keyword evidence="1" id="KW-0812">Transmembrane</keyword>
<name>A0A8J3PEU1_9ACTN</name>
<organism evidence="2 3">
    <name type="scientific">Catellatospora methionotrophica</name>
    <dbReference type="NCBI Taxonomy" id="121620"/>
    <lineage>
        <taxon>Bacteria</taxon>
        <taxon>Bacillati</taxon>
        <taxon>Actinomycetota</taxon>
        <taxon>Actinomycetes</taxon>
        <taxon>Micromonosporales</taxon>
        <taxon>Micromonosporaceae</taxon>
        <taxon>Catellatospora</taxon>
    </lineage>
</organism>
<dbReference type="AlphaFoldDB" id="A0A8J3PEU1"/>
<evidence type="ECO:0000256" key="1">
    <source>
        <dbReference type="SAM" id="Phobius"/>
    </source>
</evidence>
<protein>
    <recommendedName>
        <fullName evidence="4">Alkaline shock response membrane anchor protein AmaP</fullName>
    </recommendedName>
</protein>
<keyword evidence="1" id="KW-0472">Membrane</keyword>
<feature type="transmembrane region" description="Helical" evidence="1">
    <location>
        <begin position="57"/>
        <end position="78"/>
    </location>
</feature>
<accession>A0A8J3PEU1</accession>
<dbReference type="Proteomes" id="UP000660339">
    <property type="component" value="Unassembled WGS sequence"/>
</dbReference>
<comment type="caution">
    <text evidence="2">The sequence shown here is derived from an EMBL/GenBank/DDBJ whole genome shotgun (WGS) entry which is preliminary data.</text>
</comment>
<keyword evidence="1" id="KW-1133">Transmembrane helix</keyword>
<sequence>MNVDRFNRGVLLVLGLLLLAAGAAGALAYTDALGWSMADRAVADNAVSRYVAANGRWLWPLVAAAALLVLVLAVRWLVSVLLATDRARTLAVRTDRPADEHTTLAGPALEAAVRDQIEGYRGVASARVRLTGKPRQPTMAIDVHTSTQAGELAELCQRIQQGVLADARRVLDRPDLPVRLDVDATGAGPRVA</sequence>
<evidence type="ECO:0008006" key="4">
    <source>
        <dbReference type="Google" id="ProtNLM"/>
    </source>
</evidence>
<reference evidence="2" key="1">
    <citation type="submission" date="2021-01" db="EMBL/GenBank/DDBJ databases">
        <title>Whole genome shotgun sequence of Catellatospora methionotrophica NBRC 14553.</title>
        <authorList>
            <person name="Komaki H."/>
            <person name="Tamura T."/>
        </authorList>
    </citation>
    <scope>NUCLEOTIDE SEQUENCE</scope>
    <source>
        <strain evidence="2">NBRC 14553</strain>
    </source>
</reference>
<keyword evidence="3" id="KW-1185">Reference proteome</keyword>
<dbReference type="RefSeq" id="WP_166377877.1">
    <property type="nucleotide sequence ID" value="NZ_BAAATT010000007.1"/>
</dbReference>